<proteinExistence type="predicted"/>
<protein>
    <submittedName>
        <fullName evidence="2">Uncharacterized protein</fullName>
    </submittedName>
</protein>
<gene>
    <name evidence="2" type="ORF">LX64_00416</name>
</gene>
<dbReference type="EMBL" id="QLLL01000001">
    <property type="protein sequence ID" value="RAJ10809.1"/>
    <property type="molecule type" value="Genomic_DNA"/>
</dbReference>
<keyword evidence="1" id="KW-0732">Signal</keyword>
<dbReference type="Proteomes" id="UP000249547">
    <property type="component" value="Unassembled WGS sequence"/>
</dbReference>
<evidence type="ECO:0000256" key="1">
    <source>
        <dbReference type="SAM" id="SignalP"/>
    </source>
</evidence>
<sequence length="90" mass="9872">MKKIKLTLIAITIVGGMGAAIAANAKEHQAARLDLYFLGGDGVFYPAGVEGVDYTCLTHFEGVCTYTYDPARRRYTPYNFGMYGPISIQQ</sequence>
<accession>A0A327R1T7</accession>
<reference evidence="2 3" key="1">
    <citation type="submission" date="2018-06" db="EMBL/GenBank/DDBJ databases">
        <title>Genomic Encyclopedia of Archaeal and Bacterial Type Strains, Phase II (KMG-II): from individual species to whole genera.</title>
        <authorList>
            <person name="Goeker M."/>
        </authorList>
    </citation>
    <scope>NUCLEOTIDE SEQUENCE [LARGE SCALE GENOMIC DNA]</scope>
    <source>
        <strain evidence="2 3">DSM 23857</strain>
    </source>
</reference>
<evidence type="ECO:0000313" key="3">
    <source>
        <dbReference type="Proteomes" id="UP000249547"/>
    </source>
</evidence>
<organism evidence="2 3">
    <name type="scientific">Chitinophaga skermanii</name>
    <dbReference type="NCBI Taxonomy" id="331697"/>
    <lineage>
        <taxon>Bacteria</taxon>
        <taxon>Pseudomonadati</taxon>
        <taxon>Bacteroidota</taxon>
        <taxon>Chitinophagia</taxon>
        <taxon>Chitinophagales</taxon>
        <taxon>Chitinophagaceae</taxon>
        <taxon>Chitinophaga</taxon>
    </lineage>
</organism>
<feature type="signal peptide" evidence="1">
    <location>
        <begin position="1"/>
        <end position="22"/>
    </location>
</feature>
<dbReference type="AlphaFoldDB" id="A0A327R1T7"/>
<name>A0A327R1T7_9BACT</name>
<keyword evidence="3" id="KW-1185">Reference proteome</keyword>
<evidence type="ECO:0000313" key="2">
    <source>
        <dbReference type="EMBL" id="RAJ10809.1"/>
    </source>
</evidence>
<dbReference type="RefSeq" id="WP_111595937.1">
    <property type="nucleotide sequence ID" value="NZ_QLLL01000001.1"/>
</dbReference>
<feature type="chain" id="PRO_5016451952" evidence="1">
    <location>
        <begin position="23"/>
        <end position="90"/>
    </location>
</feature>
<dbReference type="OrthoDB" id="680073at2"/>
<comment type="caution">
    <text evidence="2">The sequence shown here is derived from an EMBL/GenBank/DDBJ whole genome shotgun (WGS) entry which is preliminary data.</text>
</comment>